<reference evidence="3" key="2">
    <citation type="submission" date="2015-06" db="UniProtKB">
        <authorList>
            <consortium name="EnsemblMetazoa"/>
        </authorList>
    </citation>
    <scope>IDENTIFICATION</scope>
</reference>
<dbReference type="HOGENOM" id="CLU_510335_0_0_1"/>
<dbReference type="PANTHER" id="PTHR14240">
    <property type="entry name" value="RETINITIS PIGMENTOSA GTPASE REGULATOR-INTERACTING PROTEIN"/>
    <property type="match status" value="1"/>
</dbReference>
<dbReference type="EnsemblMetazoa" id="tetur26g02650.1">
    <property type="protein sequence ID" value="tetur26g02650.1"/>
    <property type="gene ID" value="tetur26g02650"/>
</dbReference>
<reference evidence="4" key="1">
    <citation type="submission" date="2011-08" db="EMBL/GenBank/DDBJ databases">
        <authorList>
            <person name="Rombauts S."/>
        </authorList>
    </citation>
    <scope>NUCLEOTIDE SEQUENCE</scope>
    <source>
        <strain evidence="4">London</strain>
    </source>
</reference>
<organism evidence="3 4">
    <name type="scientific">Tetranychus urticae</name>
    <name type="common">Two-spotted spider mite</name>
    <dbReference type="NCBI Taxonomy" id="32264"/>
    <lineage>
        <taxon>Eukaryota</taxon>
        <taxon>Metazoa</taxon>
        <taxon>Ecdysozoa</taxon>
        <taxon>Arthropoda</taxon>
        <taxon>Chelicerata</taxon>
        <taxon>Arachnida</taxon>
        <taxon>Acari</taxon>
        <taxon>Acariformes</taxon>
        <taxon>Trombidiformes</taxon>
        <taxon>Prostigmata</taxon>
        <taxon>Eleutherengona</taxon>
        <taxon>Raphignathae</taxon>
        <taxon>Tetranychoidea</taxon>
        <taxon>Tetranychidae</taxon>
        <taxon>Tetranychus</taxon>
    </lineage>
</organism>
<feature type="compositionally biased region" description="Polar residues" evidence="2">
    <location>
        <begin position="487"/>
        <end position="500"/>
    </location>
</feature>
<dbReference type="AlphaFoldDB" id="T1KY68"/>
<sequence length="534" mass="60318">MKVKRVSMDNDFEDKLLRIQDENMVLKKQVHEANNDIKLLTTRLHRLLDIKKQTLEKGENKNLVNLDDMVFNLKLKMSQLESENVKLHQRSLVLQTKLDAIRRRRQYKPMYSSVPSRTDSGIDWVTFNSASKAKMSTKSDIDNGLFICPNKTMDDSQIVDAGIGVHKQANIESHQYHDSLLGESSFRNNAKADLSLQMLKETQDEIGRLQEIIILQQHYIDSLSDSHQLRGKSASNKIKSKEKSNHKSQKKALDSVGLTIEAPANNDGQIDESSSDYHKLSQVFKTSDGSGIDLENMLTTKTIPDEIIGHIDKLSKEVSESQNIIKSLRSQLVNNNLATIKITEMKQKLDNLTLENEILQKSLQNCIGTCISDLEKEFNDDYSGDNNNPKAIESNSIHKELAHLQDKLKKLVIENAKQAQSLEEKNQLIDLLQVKYNNLKDVYDLMISSNIKSSLVKPNSLLTTSTNSTSATLARSWLKSDSIDSSQNVEDEGINSTSQSNEDHNKKVAILDSLGHVREMVECVRSELESTDNK</sequence>
<feature type="region of interest" description="Disordered" evidence="2">
    <location>
        <begin position="225"/>
        <end position="257"/>
    </location>
</feature>
<dbReference type="STRING" id="32264.T1KY68"/>
<accession>T1KY68</accession>
<keyword evidence="4" id="KW-1185">Reference proteome</keyword>
<dbReference type="EMBL" id="CAEY01000699">
    <property type="status" value="NOT_ANNOTATED_CDS"/>
    <property type="molecule type" value="Genomic_DNA"/>
</dbReference>
<feature type="region of interest" description="Disordered" evidence="2">
    <location>
        <begin position="487"/>
        <end position="506"/>
    </location>
</feature>
<evidence type="ECO:0000256" key="2">
    <source>
        <dbReference type="SAM" id="MobiDB-lite"/>
    </source>
</evidence>
<keyword evidence="1" id="KW-0175">Coiled coil</keyword>
<name>T1KY68_TETUR</name>
<dbReference type="InterPro" id="IPR031139">
    <property type="entry name" value="RPGRIP1_fam"/>
</dbReference>
<dbReference type="Proteomes" id="UP000015104">
    <property type="component" value="Unassembled WGS sequence"/>
</dbReference>
<evidence type="ECO:0000313" key="3">
    <source>
        <dbReference type="EnsemblMetazoa" id="tetur26g02650.1"/>
    </source>
</evidence>
<evidence type="ECO:0000313" key="4">
    <source>
        <dbReference type="Proteomes" id="UP000015104"/>
    </source>
</evidence>
<evidence type="ECO:0000256" key="1">
    <source>
        <dbReference type="SAM" id="Coils"/>
    </source>
</evidence>
<feature type="coiled-coil region" evidence="1">
    <location>
        <begin position="311"/>
        <end position="362"/>
    </location>
</feature>
<dbReference type="PANTHER" id="PTHR14240:SF5">
    <property type="entry name" value="RPGRIP1 C-TERMINAL DOMAIN-CONTAINING PROTEIN"/>
    <property type="match status" value="1"/>
</dbReference>
<proteinExistence type="predicted"/>
<protein>
    <submittedName>
        <fullName evidence="3">Uncharacterized protein</fullName>
    </submittedName>
</protein>